<feature type="transmembrane region" description="Helical" evidence="1">
    <location>
        <begin position="6"/>
        <end position="29"/>
    </location>
</feature>
<keyword evidence="1" id="KW-1133">Transmembrane helix</keyword>
<dbReference type="RefSeq" id="WP_107033142.1">
    <property type="nucleotide sequence ID" value="NZ_PUEC01000032.1"/>
</dbReference>
<dbReference type="AlphaFoldDB" id="A0A2V1IJ56"/>
<reference evidence="3" key="1">
    <citation type="submission" date="2018-02" db="EMBL/GenBank/DDBJ databases">
        <authorList>
            <person name="Clavel T."/>
            <person name="Strowig T."/>
        </authorList>
    </citation>
    <scope>NUCLEOTIDE SEQUENCE [LARGE SCALE GENOMIC DNA]</scope>
    <source>
        <strain evidence="3">DSM 103720</strain>
    </source>
</reference>
<evidence type="ECO:0000313" key="2">
    <source>
        <dbReference type="EMBL" id="PWB00742.1"/>
    </source>
</evidence>
<keyword evidence="1" id="KW-0812">Transmembrane</keyword>
<keyword evidence="3" id="KW-1185">Reference proteome</keyword>
<evidence type="ECO:0000313" key="3">
    <source>
        <dbReference type="Proteomes" id="UP000244905"/>
    </source>
</evidence>
<evidence type="ECO:0000256" key="1">
    <source>
        <dbReference type="SAM" id="Phobius"/>
    </source>
</evidence>
<organism evidence="2 3">
    <name type="scientific">Duncaniella muris</name>
    <dbReference type="NCBI Taxonomy" id="2094150"/>
    <lineage>
        <taxon>Bacteria</taxon>
        <taxon>Pseudomonadati</taxon>
        <taxon>Bacteroidota</taxon>
        <taxon>Bacteroidia</taxon>
        <taxon>Bacteroidales</taxon>
        <taxon>Muribaculaceae</taxon>
        <taxon>Duncaniella</taxon>
    </lineage>
</organism>
<keyword evidence="1" id="KW-0472">Membrane</keyword>
<sequence length="118" mass="13041">MTYGQIITLLFILLILYYAGLVTMDIIAAKRMKASEEAKNEETEIDISGLAGGFEPVVINRDNSRPATVPQSMGTVRYKEPVMTNGYPVDSLISKTKNAIESGRYDDLDNLVYKCEAA</sequence>
<gene>
    <name evidence="2" type="ORF">C5O23_11795</name>
</gene>
<comment type="caution">
    <text evidence="2">The sequence shown here is derived from an EMBL/GenBank/DDBJ whole genome shotgun (WGS) entry which is preliminary data.</text>
</comment>
<accession>A0A2V1IJ56</accession>
<dbReference type="Proteomes" id="UP000244905">
    <property type="component" value="Unassembled WGS sequence"/>
</dbReference>
<dbReference type="GeneID" id="82527014"/>
<protein>
    <submittedName>
        <fullName evidence="2">Uncharacterized protein</fullName>
    </submittedName>
</protein>
<dbReference type="EMBL" id="PUEC01000032">
    <property type="protein sequence ID" value="PWB00742.1"/>
    <property type="molecule type" value="Genomic_DNA"/>
</dbReference>
<name>A0A2V1IJ56_9BACT</name>
<proteinExistence type="predicted"/>